<dbReference type="PANTHER" id="PTHR32089:SF112">
    <property type="entry name" value="LYSOZYME-LIKE PROTEIN-RELATED"/>
    <property type="match status" value="1"/>
</dbReference>
<evidence type="ECO:0000256" key="4">
    <source>
        <dbReference type="SAM" id="Phobius"/>
    </source>
</evidence>
<dbReference type="Proteomes" id="UP001145072">
    <property type="component" value="Unassembled WGS sequence"/>
</dbReference>
<reference evidence="6" key="1">
    <citation type="submission" date="2022-06" db="EMBL/GenBank/DDBJ databases">
        <title>Aquibacillus sp. a new bacterium isolated from soil saline samples.</title>
        <authorList>
            <person name="Galisteo C."/>
            <person name="De La Haba R."/>
            <person name="Sanchez-Porro C."/>
            <person name="Ventosa A."/>
        </authorList>
    </citation>
    <scope>NUCLEOTIDE SEQUENCE</scope>
    <source>
        <strain evidence="6">JCM 12387</strain>
    </source>
</reference>
<gene>
    <name evidence="6" type="ORF">NC661_14405</name>
</gene>
<feature type="transmembrane region" description="Helical" evidence="4">
    <location>
        <begin position="16"/>
        <end position="42"/>
    </location>
</feature>
<dbReference type="PANTHER" id="PTHR32089">
    <property type="entry name" value="METHYL-ACCEPTING CHEMOTAXIS PROTEIN MCPB"/>
    <property type="match status" value="1"/>
</dbReference>
<sequence>MNALSKLNDLSLRTRILFAFIIVLCLLAASNAVQIFVFVGYVKQYNGMMETITLTNSINGVLNHQLEDEIRDIVYGKVAFESGKQYELLEKMNHYLNEIEENDSKGQFRSEIGQLRETLITGNEYIDKLGEQIKHDAPAEQKNISHEYMIIVSELIDEQVEELLLSTLKVSEKAKLDIELSLKRDISLYIAAFSIVIMFSVLFALFISKSIVKPIRQLRQNANDIADGNLTVNAVVVTANNEIGDLCRSYNRMSNNLKEIIQSVRDTNDEVMISSKDIHQSLQENRMAGEEVANATQKISINLHKQDELINSLVTTFDTLYQKYHEIFDKFNQAQNYLTDSLNTGKLAHQKNSDVSQIIQGAQTSMIQVSNKTNKITTSTNELDGSLKTLKLLSREIKIILDSIMNELPKQSITDETIESTNRLKQLVRESDHVFQHTDKQLSQSKHHIAHLETNFSVTLEYLDQGNKLTNKVKQNLESILHINSEIDFQINSVNNTMKDSFSRMETVRQTFGHIETHSRLNKDEVVAIAAMGEEQLATLEEVSEASSKQVERIKNMESSIRQFKIK</sequence>
<evidence type="ECO:0000256" key="3">
    <source>
        <dbReference type="ARBA" id="ARBA00023136"/>
    </source>
</evidence>
<keyword evidence="7" id="KW-1185">Reference proteome</keyword>
<comment type="subcellular location">
    <subcellularLocation>
        <location evidence="1">Cell membrane</location>
    </subcellularLocation>
</comment>
<evidence type="ECO:0000256" key="2">
    <source>
        <dbReference type="ARBA" id="ARBA00022475"/>
    </source>
</evidence>
<evidence type="ECO:0000313" key="6">
    <source>
        <dbReference type="EMBL" id="MDC3421562.1"/>
    </source>
</evidence>
<dbReference type="InterPro" id="IPR003660">
    <property type="entry name" value="HAMP_dom"/>
</dbReference>
<name>A0A9X3WKP8_9BACI</name>
<dbReference type="CDD" id="cd06225">
    <property type="entry name" value="HAMP"/>
    <property type="match status" value="1"/>
</dbReference>
<dbReference type="GO" id="GO:0007165">
    <property type="term" value="P:signal transduction"/>
    <property type="evidence" value="ECO:0007669"/>
    <property type="project" value="InterPro"/>
</dbReference>
<evidence type="ECO:0000256" key="1">
    <source>
        <dbReference type="ARBA" id="ARBA00004236"/>
    </source>
</evidence>
<dbReference type="Gene3D" id="6.10.340.10">
    <property type="match status" value="1"/>
</dbReference>
<dbReference type="SMART" id="SM00304">
    <property type="entry name" value="HAMP"/>
    <property type="match status" value="1"/>
</dbReference>
<keyword evidence="4" id="KW-0812">Transmembrane</keyword>
<dbReference type="RefSeq" id="WP_259870775.1">
    <property type="nucleotide sequence ID" value="NZ_JAMQJZ010000012.1"/>
</dbReference>
<dbReference type="Pfam" id="PF00672">
    <property type="entry name" value="HAMP"/>
    <property type="match status" value="1"/>
</dbReference>
<dbReference type="AlphaFoldDB" id="A0A9X3WKP8"/>
<keyword evidence="2" id="KW-1003">Cell membrane</keyword>
<feature type="domain" description="HAMP" evidence="5">
    <location>
        <begin position="209"/>
        <end position="262"/>
    </location>
</feature>
<keyword evidence="4" id="KW-1133">Transmembrane helix</keyword>
<feature type="transmembrane region" description="Helical" evidence="4">
    <location>
        <begin position="186"/>
        <end position="207"/>
    </location>
</feature>
<protein>
    <submittedName>
        <fullName evidence="6">Methyl-accepting chemotaxis protein</fullName>
    </submittedName>
</protein>
<keyword evidence="3 4" id="KW-0472">Membrane</keyword>
<dbReference type="SUPFAM" id="SSF58104">
    <property type="entry name" value="Methyl-accepting chemotaxis protein (MCP) signaling domain"/>
    <property type="match status" value="1"/>
</dbReference>
<accession>A0A9X3WKP8</accession>
<dbReference type="SUPFAM" id="SSF158472">
    <property type="entry name" value="HAMP domain-like"/>
    <property type="match status" value="1"/>
</dbReference>
<evidence type="ECO:0000313" key="7">
    <source>
        <dbReference type="Proteomes" id="UP001145072"/>
    </source>
</evidence>
<evidence type="ECO:0000259" key="5">
    <source>
        <dbReference type="PROSITE" id="PS50885"/>
    </source>
</evidence>
<dbReference type="Gene3D" id="1.10.287.950">
    <property type="entry name" value="Methyl-accepting chemotaxis protein"/>
    <property type="match status" value="1"/>
</dbReference>
<dbReference type="EMBL" id="JAMQJZ010000012">
    <property type="protein sequence ID" value="MDC3421562.1"/>
    <property type="molecule type" value="Genomic_DNA"/>
</dbReference>
<proteinExistence type="predicted"/>
<dbReference type="PROSITE" id="PS50885">
    <property type="entry name" value="HAMP"/>
    <property type="match status" value="1"/>
</dbReference>
<organism evidence="6 7">
    <name type="scientific">Aquibacillus koreensis</name>
    <dbReference type="NCBI Taxonomy" id="279446"/>
    <lineage>
        <taxon>Bacteria</taxon>
        <taxon>Bacillati</taxon>
        <taxon>Bacillota</taxon>
        <taxon>Bacilli</taxon>
        <taxon>Bacillales</taxon>
        <taxon>Bacillaceae</taxon>
        <taxon>Aquibacillus</taxon>
    </lineage>
</organism>
<dbReference type="GO" id="GO:0005886">
    <property type="term" value="C:plasma membrane"/>
    <property type="evidence" value="ECO:0007669"/>
    <property type="project" value="UniProtKB-SubCell"/>
</dbReference>
<comment type="caution">
    <text evidence="6">The sequence shown here is derived from an EMBL/GenBank/DDBJ whole genome shotgun (WGS) entry which is preliminary data.</text>
</comment>